<evidence type="ECO:0000259" key="2">
    <source>
        <dbReference type="Pfam" id="PF20938"/>
    </source>
</evidence>
<dbReference type="InterPro" id="IPR049237">
    <property type="entry name" value="DUF2264_C"/>
</dbReference>
<evidence type="ECO:0008006" key="5">
    <source>
        <dbReference type="Google" id="ProtNLM"/>
    </source>
</evidence>
<organism evidence="3 4">
    <name type="scientific">Aspergillus flavus (strain ATCC 200026 / FGSC A1120 / IAM 13836 / NRRL 3357 / JCM 12722 / SRRC 167)</name>
    <dbReference type="NCBI Taxonomy" id="332952"/>
    <lineage>
        <taxon>Eukaryota</taxon>
        <taxon>Fungi</taxon>
        <taxon>Dikarya</taxon>
        <taxon>Ascomycota</taxon>
        <taxon>Pezizomycotina</taxon>
        <taxon>Eurotiomycetes</taxon>
        <taxon>Eurotiomycetidae</taxon>
        <taxon>Eurotiales</taxon>
        <taxon>Aspergillaceae</taxon>
        <taxon>Aspergillus</taxon>
        <taxon>Aspergillus subgen. Circumdati</taxon>
    </lineage>
</organism>
<dbReference type="PIRSF" id="PIRSF014753">
    <property type="entry name" value="UCP014753"/>
    <property type="match status" value="1"/>
</dbReference>
<keyword evidence="4" id="KW-1185">Reference proteome</keyword>
<dbReference type="VEuPathDB" id="FungiDB:F9C07_6985"/>
<dbReference type="PANTHER" id="PTHR35339:SF2">
    <property type="entry name" value="DUF2264 DOMAIN-CONTAINING PROTEIN-RELATED"/>
    <property type="match status" value="1"/>
</dbReference>
<feature type="domain" description="DUF2264" evidence="2">
    <location>
        <begin position="425"/>
        <end position="724"/>
    </location>
</feature>
<dbReference type="PANTHER" id="PTHR35339">
    <property type="entry name" value="LINALOOL DEHYDRATASE_ISOMERASE DOMAIN-CONTAINING PROTEIN"/>
    <property type="match status" value="1"/>
</dbReference>
<feature type="domain" description="DUF2264" evidence="1">
    <location>
        <begin position="51"/>
        <end position="408"/>
    </location>
</feature>
<accession>A0A7U2QSQ1</accession>
<dbReference type="VEuPathDB" id="FungiDB:AFLA_005431"/>
<dbReference type="Pfam" id="PF20938">
    <property type="entry name" value="DUF2264_C"/>
    <property type="match status" value="1"/>
</dbReference>
<name>A0A7U2QSQ1_ASPFN</name>
<sequence>MGYKSPGVPPLLKSSIPLRLCNSKSKPALGILRKTPTMPALPGFTDNPFETRSDLVRATGALLSPLEQYKSPQKAFIKLSTDTAAGFDEVSAQLEGFARPLWAIASLLAPASSADSVGLDLKSWACGLRAGTNPASSEYWGDLGDFDQRMVEMESIAYALLMAPAAFLSGMDAVARENLETWLCQINGRQMPQNNWRWFRVLVNLALGSQEEDVVVQDLNLLDSFDLGEGWSSDGLWGDERKQADYYSGSFAIQFARMLYVRFMEDRGLASNDWSRIQKYKLEARQFASGFWRYFDVDGGAIPFGRSLTYRFAFAAFWSAVAIAGVQLDEPLNNIGVVKGLLLRHLRWWGRQPGIFNTDGTINIGYTYPNMFLSENYTSPQSVYWCLKSFAILCLPESHPFWIAKELPHPLAARMLLTQPLLDEAKLLWQPRHILCGGRSHHFLLSSGQGTTKSHRAREAKYGKMAYSSFFGFSVPSGALLEQMAPDSTLTVSLDDGEAWIVRANPVNVQGRQIPMCNSNTAAGMDTGATTVPALVSTWRPKKAIEFEVRTTLIPALELWSGWHFRIHKVRWSPAAIQPGPIRLVDAGFAASGVARTGLLYTENELRMLLDQDAAVVEAWGKDEQSCLILSNGSASGVVDLQTDVIGDGILSTRSPLLLRADANTNLIMQRTVIPAVQHTLVADVVSKSAAEMWLATGVFAVSKTSGLEVNEIRKLWLKRPKIQVAAKLGEEDEIRIMLH</sequence>
<evidence type="ECO:0000259" key="1">
    <source>
        <dbReference type="Pfam" id="PF10022"/>
    </source>
</evidence>
<dbReference type="InterPro" id="IPR016624">
    <property type="entry name" value="UCP014753"/>
</dbReference>
<dbReference type="Proteomes" id="UP000596276">
    <property type="component" value="Chromosome 5"/>
</dbReference>
<dbReference type="InterPro" id="IPR049349">
    <property type="entry name" value="DUF2264_N"/>
</dbReference>
<dbReference type="Pfam" id="PF10022">
    <property type="entry name" value="DUF2264"/>
    <property type="match status" value="1"/>
</dbReference>
<dbReference type="AlphaFoldDB" id="A0A7U2QSQ1"/>
<reference evidence="4" key="1">
    <citation type="journal article" date="2021" name="G3 (Bethesda)">
        <title>Chromosome assembled and annotated genome sequence of Aspergillus flavus NRRL 3357.</title>
        <authorList>
            <person name="Skerker J.M."/>
            <person name="Pianalto K.M."/>
            <person name="Mondo S.J."/>
            <person name="Yang K."/>
            <person name="Arkin A.P."/>
            <person name="Keller N.P."/>
            <person name="Grigoriev I.V."/>
            <person name="Louise Glass N.L."/>
        </authorList>
    </citation>
    <scope>NUCLEOTIDE SEQUENCE [LARGE SCALE GENOMIC DNA]</scope>
    <source>
        <strain evidence="4">ATCC 200026 / FGSC A1120 / IAM 13836 / NRRL 3357 / JCM 12722 / SRRC 167</strain>
    </source>
</reference>
<proteinExistence type="predicted"/>
<dbReference type="EMBL" id="CP044621">
    <property type="protein sequence ID" value="QRD83413.1"/>
    <property type="molecule type" value="Genomic_DNA"/>
</dbReference>
<protein>
    <recommendedName>
        <fullName evidence="5">DUF2264 domain-containing protein</fullName>
    </recommendedName>
</protein>
<dbReference type="OMA" id="HIFNTDG"/>
<gene>
    <name evidence="3" type="ORF">F9C07_6985</name>
</gene>
<evidence type="ECO:0000313" key="4">
    <source>
        <dbReference type="Proteomes" id="UP000596276"/>
    </source>
</evidence>
<evidence type="ECO:0000313" key="3">
    <source>
        <dbReference type="EMBL" id="QRD83413.1"/>
    </source>
</evidence>